<gene>
    <name evidence="3" type="ORF">L228DRAFT_203400</name>
</gene>
<protein>
    <recommendedName>
        <fullName evidence="5">Camp independent regulatory protein</fullName>
    </recommendedName>
</protein>
<evidence type="ECO:0000313" key="3">
    <source>
        <dbReference type="EMBL" id="KZF21290.1"/>
    </source>
</evidence>
<evidence type="ECO:0000313" key="4">
    <source>
        <dbReference type="Proteomes" id="UP000076632"/>
    </source>
</evidence>
<accession>A0A165FRH1</accession>
<feature type="region of interest" description="Disordered" evidence="2">
    <location>
        <begin position="90"/>
        <end position="142"/>
    </location>
</feature>
<organism evidence="3 4">
    <name type="scientific">Xylona heveae (strain CBS 132557 / TC161)</name>
    <dbReference type="NCBI Taxonomy" id="1328760"/>
    <lineage>
        <taxon>Eukaryota</taxon>
        <taxon>Fungi</taxon>
        <taxon>Dikarya</taxon>
        <taxon>Ascomycota</taxon>
        <taxon>Pezizomycotina</taxon>
        <taxon>Xylonomycetes</taxon>
        <taxon>Xylonales</taxon>
        <taxon>Xylonaceae</taxon>
        <taxon>Xylona</taxon>
    </lineage>
</organism>
<dbReference type="EMBL" id="KV407461">
    <property type="protein sequence ID" value="KZF21290.1"/>
    <property type="molecule type" value="Genomic_DNA"/>
</dbReference>
<evidence type="ECO:0000256" key="2">
    <source>
        <dbReference type="SAM" id="MobiDB-lite"/>
    </source>
</evidence>
<dbReference type="OMA" id="EACRHPP"/>
<dbReference type="InParanoid" id="A0A165FRH1"/>
<dbReference type="InterPro" id="IPR018608">
    <property type="entry name" value="Gti1/Pac2"/>
</dbReference>
<evidence type="ECO:0000256" key="1">
    <source>
        <dbReference type="ARBA" id="ARBA00008359"/>
    </source>
</evidence>
<proteinExistence type="inferred from homology"/>
<evidence type="ECO:0008006" key="5">
    <source>
        <dbReference type="Google" id="ProtNLM"/>
    </source>
</evidence>
<name>A0A165FRH1_XYLHT</name>
<comment type="similarity">
    <text evidence="1">Belongs to the MIT1/WOR1 family.</text>
</comment>
<reference evidence="3 4" key="1">
    <citation type="journal article" date="2016" name="Fungal Biol.">
        <title>The genome of Xylona heveae provides a window into fungal endophytism.</title>
        <authorList>
            <person name="Gazis R."/>
            <person name="Kuo A."/>
            <person name="Riley R."/>
            <person name="LaButti K."/>
            <person name="Lipzen A."/>
            <person name="Lin J."/>
            <person name="Amirebrahimi M."/>
            <person name="Hesse C.N."/>
            <person name="Spatafora J.W."/>
            <person name="Henrissat B."/>
            <person name="Hainaut M."/>
            <person name="Grigoriev I.V."/>
            <person name="Hibbett D.S."/>
        </authorList>
    </citation>
    <scope>NUCLEOTIDE SEQUENCE [LARGE SCALE GENOMIC DNA]</scope>
    <source>
        <strain evidence="3 4">TC161</strain>
    </source>
</reference>
<dbReference type="PANTHER" id="PTHR28027">
    <property type="entry name" value="TRANSCRIPTIONAL REGULATOR MIT1"/>
    <property type="match status" value="1"/>
</dbReference>
<dbReference type="PANTHER" id="PTHR28027:SF2">
    <property type="entry name" value="TRANSCRIPTIONAL REGULATOR MIT1"/>
    <property type="match status" value="1"/>
</dbReference>
<feature type="compositionally biased region" description="Polar residues" evidence="2">
    <location>
        <begin position="116"/>
        <end position="131"/>
    </location>
</feature>
<dbReference type="RefSeq" id="XP_018186845.1">
    <property type="nucleotide sequence ID" value="XM_018329646.1"/>
</dbReference>
<dbReference type="OrthoDB" id="5319641at2759"/>
<dbReference type="Pfam" id="PF09729">
    <property type="entry name" value="Gti1_Pac2"/>
    <property type="match status" value="1"/>
</dbReference>
<sequence>MSLQPTYQGYVATTQDALVLFEACLNGTLHHVPRRPHDRERSSLIRSGCVFIYEENASGIKRWTDGVPWSPSRILGNFLVYRELLKPFPPGEKKRATKRSKRPSKPGEPYARPSLESPTNTSDSCSPTLPTNPRAKQDANCDKETERALIGSLIDSYGFKDDGLVKKTMSVNVQGVHHHLVSYYKVEDVLNNLLETPTQSSLLQYIKPRPELTTRQNFRAPL</sequence>
<keyword evidence="4" id="KW-1185">Reference proteome</keyword>
<dbReference type="Proteomes" id="UP000076632">
    <property type="component" value="Unassembled WGS sequence"/>
</dbReference>
<feature type="non-terminal residue" evidence="3">
    <location>
        <position position="222"/>
    </location>
</feature>
<dbReference type="AlphaFoldDB" id="A0A165FRH1"/>
<dbReference type="GO" id="GO:0003677">
    <property type="term" value="F:DNA binding"/>
    <property type="evidence" value="ECO:0007669"/>
    <property type="project" value="TreeGrafter"/>
</dbReference>
<dbReference type="GeneID" id="28894783"/>
<feature type="compositionally biased region" description="Basic residues" evidence="2">
    <location>
        <begin position="95"/>
        <end position="104"/>
    </location>
</feature>